<dbReference type="OrthoDB" id="1447971at2"/>
<evidence type="ECO:0000313" key="2">
    <source>
        <dbReference type="Proteomes" id="UP000076715"/>
    </source>
</evidence>
<accession>A0A163ALQ7</accession>
<gene>
    <name evidence="1" type="ORF">AWE51_06710</name>
</gene>
<dbReference type="EMBL" id="LQRT01000013">
    <property type="protein sequence ID" value="KZS40635.1"/>
    <property type="molecule type" value="Genomic_DNA"/>
</dbReference>
<dbReference type="RefSeq" id="WP_066314307.1">
    <property type="nucleotide sequence ID" value="NZ_CANLSS010000008.1"/>
</dbReference>
<name>A0A163ALQ7_9FLAO</name>
<comment type="caution">
    <text evidence="1">The sequence shown here is derived from an EMBL/GenBank/DDBJ whole genome shotgun (WGS) entry which is preliminary data.</text>
</comment>
<proteinExistence type="predicted"/>
<sequence length="117" mass="14113">MIEFFASVLNMFLREKKAISQKEEIDMEVWFDLHLSEMNLSKTIQTRYKSIVFHSFLKLWAICNSDEELNAKKFIDKFNEVVNQKDVEVRKILSSDQYKQHQSNFNEFMRIIITRLN</sequence>
<keyword evidence="2" id="KW-1185">Reference proteome</keyword>
<protein>
    <submittedName>
        <fullName evidence="1">Uncharacterized protein</fullName>
    </submittedName>
</protein>
<evidence type="ECO:0000313" key="1">
    <source>
        <dbReference type="EMBL" id="KZS40635.1"/>
    </source>
</evidence>
<organism evidence="1 2">
    <name type="scientific">Aquimarina aggregata</name>
    <dbReference type="NCBI Taxonomy" id="1642818"/>
    <lineage>
        <taxon>Bacteria</taxon>
        <taxon>Pseudomonadati</taxon>
        <taxon>Bacteroidota</taxon>
        <taxon>Flavobacteriia</taxon>
        <taxon>Flavobacteriales</taxon>
        <taxon>Flavobacteriaceae</taxon>
        <taxon>Aquimarina</taxon>
    </lineage>
</organism>
<dbReference type="Proteomes" id="UP000076715">
    <property type="component" value="Unassembled WGS sequence"/>
</dbReference>
<reference evidence="1 2" key="1">
    <citation type="submission" date="2016-01" db="EMBL/GenBank/DDBJ databases">
        <title>The draft genome sequence of Aquimarina sp. RZW4-3-2.</title>
        <authorList>
            <person name="Wang Y."/>
        </authorList>
    </citation>
    <scope>NUCLEOTIDE SEQUENCE [LARGE SCALE GENOMIC DNA]</scope>
    <source>
        <strain evidence="1 2">RZW4-3-2</strain>
    </source>
</reference>
<dbReference type="AlphaFoldDB" id="A0A163ALQ7"/>